<evidence type="ECO:0000256" key="1">
    <source>
        <dbReference type="SAM" id="MobiDB-lite"/>
    </source>
</evidence>
<dbReference type="AlphaFoldDB" id="A0A161HFB5"/>
<name>A0A161HFB5_9ASCO</name>
<keyword evidence="3" id="KW-1185">Reference proteome</keyword>
<evidence type="ECO:0000313" key="2">
    <source>
        <dbReference type="EMBL" id="ANB14190.1"/>
    </source>
</evidence>
<protein>
    <submittedName>
        <fullName evidence="2">Conserved hypothetical membrane protein</fullName>
    </submittedName>
</protein>
<dbReference type="EMBL" id="CP014502">
    <property type="protein sequence ID" value="ANB14190.1"/>
    <property type="molecule type" value="Genomic_DNA"/>
</dbReference>
<accession>A0A161HFB5</accession>
<proteinExistence type="predicted"/>
<dbReference type="GeneID" id="30037359"/>
<evidence type="ECO:0000313" key="3">
    <source>
        <dbReference type="Proteomes" id="UP000189580"/>
    </source>
</evidence>
<feature type="region of interest" description="Disordered" evidence="1">
    <location>
        <begin position="1"/>
        <end position="25"/>
    </location>
</feature>
<dbReference type="Proteomes" id="UP000189580">
    <property type="component" value="Chromosome d"/>
</dbReference>
<organism evidence="2 3">
    <name type="scientific">Sugiyamaella lignohabitans</name>
    <dbReference type="NCBI Taxonomy" id="796027"/>
    <lineage>
        <taxon>Eukaryota</taxon>
        <taxon>Fungi</taxon>
        <taxon>Dikarya</taxon>
        <taxon>Ascomycota</taxon>
        <taxon>Saccharomycotina</taxon>
        <taxon>Dipodascomycetes</taxon>
        <taxon>Dipodascales</taxon>
        <taxon>Trichomonascaceae</taxon>
        <taxon>Sugiyamaella</taxon>
    </lineage>
</organism>
<dbReference type="OrthoDB" id="10624390at2759"/>
<dbReference type="KEGG" id="slb:AWJ20_5149"/>
<reference evidence="2 3" key="1">
    <citation type="submission" date="2016-02" db="EMBL/GenBank/DDBJ databases">
        <title>Complete genome sequence and transcriptome regulation of the pentose utilising yeast Sugiyamaella lignohabitans.</title>
        <authorList>
            <person name="Bellasio M."/>
            <person name="Peymann A."/>
            <person name="Valli M."/>
            <person name="Sipitzky M."/>
            <person name="Graf A."/>
            <person name="Sauer M."/>
            <person name="Marx H."/>
            <person name="Mattanovich D."/>
        </authorList>
    </citation>
    <scope>NUCLEOTIDE SEQUENCE [LARGE SCALE GENOMIC DNA]</scope>
    <source>
        <strain evidence="2 3">CBS 10342</strain>
    </source>
</reference>
<sequence>MPDSSEAKGATGSGAEPQPPEAHAHHLQTNTESIYHPRVDSFWLSLRESTATPNMSSPRSVENSRTLAGSLKCVTALTIALASFSGFLDLKIPEPTNTPSQPNCMQRAASAGVATPPAAKLTTGNLPLLAISSSRSSTGTLSSLALDSSCFLSVIANTSAISSLIRLMWLTASEMSPVPASPLVLNMAAPSLTLRRASPRFLAPHTKGTLKLSFAIWFTLSAGVSTSLSSM</sequence>
<dbReference type="RefSeq" id="XP_018736667.1">
    <property type="nucleotide sequence ID" value="XM_018882273.1"/>
</dbReference>
<gene>
    <name evidence="2" type="ORF">AWJ20_5149</name>
</gene>